<dbReference type="EMBL" id="WHWB01034578">
    <property type="protein sequence ID" value="KAJ7407882.1"/>
    <property type="molecule type" value="Genomic_DNA"/>
</dbReference>
<name>A0ABQ9CXF0_9PASS</name>
<sequence length="120" mass="14272">MANYRQVSVMQSSSPCRRRKEKNQSAQITKAGVTSIKAKLMRTQLRWAGYVSRMEDHRLLTIVLYSELATGCHKRVALKWRYTEFLKQHLRFGHIDYHQWSTLTVSRDSWRHHSRCCSFL</sequence>
<evidence type="ECO:0000313" key="3">
    <source>
        <dbReference type="Proteomes" id="UP001145742"/>
    </source>
</evidence>
<evidence type="ECO:0000313" key="2">
    <source>
        <dbReference type="EMBL" id="KAJ7407882.1"/>
    </source>
</evidence>
<proteinExistence type="predicted"/>
<feature type="compositionally biased region" description="Polar residues" evidence="1">
    <location>
        <begin position="1"/>
        <end position="15"/>
    </location>
</feature>
<dbReference type="Proteomes" id="UP001145742">
    <property type="component" value="Unassembled WGS sequence"/>
</dbReference>
<reference evidence="2" key="1">
    <citation type="submission" date="2019-10" db="EMBL/GenBank/DDBJ databases">
        <authorList>
            <person name="Soares A.E.R."/>
            <person name="Aleixo A."/>
            <person name="Schneider P."/>
            <person name="Miyaki C.Y."/>
            <person name="Schneider M.P."/>
            <person name="Mello C."/>
            <person name="Vasconcelos A.T.R."/>
        </authorList>
    </citation>
    <scope>NUCLEOTIDE SEQUENCE</scope>
    <source>
        <tissue evidence="2">Muscle</tissue>
    </source>
</reference>
<comment type="caution">
    <text evidence="2">The sequence shown here is derived from an EMBL/GenBank/DDBJ whole genome shotgun (WGS) entry which is preliminary data.</text>
</comment>
<keyword evidence="3" id="KW-1185">Reference proteome</keyword>
<accession>A0ABQ9CXF0</accession>
<organism evidence="2 3">
    <name type="scientific">Willisornis vidua</name>
    <name type="common">Xingu scale-backed antbird</name>
    <dbReference type="NCBI Taxonomy" id="1566151"/>
    <lineage>
        <taxon>Eukaryota</taxon>
        <taxon>Metazoa</taxon>
        <taxon>Chordata</taxon>
        <taxon>Craniata</taxon>
        <taxon>Vertebrata</taxon>
        <taxon>Euteleostomi</taxon>
        <taxon>Archelosauria</taxon>
        <taxon>Archosauria</taxon>
        <taxon>Dinosauria</taxon>
        <taxon>Saurischia</taxon>
        <taxon>Theropoda</taxon>
        <taxon>Coelurosauria</taxon>
        <taxon>Aves</taxon>
        <taxon>Neognathae</taxon>
        <taxon>Neoaves</taxon>
        <taxon>Telluraves</taxon>
        <taxon>Australaves</taxon>
        <taxon>Passeriformes</taxon>
        <taxon>Thamnophilidae</taxon>
        <taxon>Willisornis</taxon>
    </lineage>
</organism>
<protein>
    <submittedName>
        <fullName evidence="2">Uncharacterized protein</fullName>
    </submittedName>
</protein>
<gene>
    <name evidence="2" type="ORF">WISP_124043</name>
</gene>
<evidence type="ECO:0000256" key="1">
    <source>
        <dbReference type="SAM" id="MobiDB-lite"/>
    </source>
</evidence>
<feature type="region of interest" description="Disordered" evidence="1">
    <location>
        <begin position="1"/>
        <end position="28"/>
    </location>
</feature>